<dbReference type="EMBL" id="JH159151">
    <property type="protein sequence ID" value="EGZ26761.1"/>
    <property type="molecule type" value="Genomic_DNA"/>
</dbReference>
<dbReference type="GeneID" id="20640928"/>
<accession>G4YP52</accession>
<keyword evidence="3" id="KW-1185">Reference proteome</keyword>
<evidence type="ECO:0000313" key="1">
    <source>
        <dbReference type="EMBL" id="EGZ26760.1"/>
    </source>
</evidence>
<dbReference type="AlphaFoldDB" id="G4YP52"/>
<organism evidence="3">
    <name type="scientific">Phytophthora sojae (strain P6497)</name>
    <name type="common">Soybean stem and root rot agent</name>
    <name type="synonym">Phytophthora megasperma f. sp. glycines</name>
    <dbReference type="NCBI Taxonomy" id="1094619"/>
    <lineage>
        <taxon>Eukaryota</taxon>
        <taxon>Sar</taxon>
        <taxon>Stramenopiles</taxon>
        <taxon>Oomycota</taxon>
        <taxon>Peronosporomycetes</taxon>
        <taxon>Peronosporales</taxon>
        <taxon>Peronosporaceae</taxon>
        <taxon>Phytophthora</taxon>
    </lineage>
</organism>
<gene>
    <name evidence="1" type="ORF">PHYSODRAFT_292979</name>
    <name evidence="2" type="ORF">PHYSODRAFT_292980</name>
</gene>
<dbReference type="KEGG" id="psoj:PHYSODRAFT_292979"/>
<dbReference type="Proteomes" id="UP000002640">
    <property type="component" value="Unassembled WGS sequence"/>
</dbReference>
<sequence length="114" mass="13026">MYNASLTCNHGEYYVCQNGIYTHKVNPTQSPLSNDYHSHSPCLRYASEVYNPATFETHDKTVEDEDYSEESGITSEQMEKLKKCATGKVIIDWAKARSNSICLQTRAEFPVYMD</sequence>
<dbReference type="RefSeq" id="XP_009514035.1">
    <property type="nucleotide sequence ID" value="XM_009515740.1"/>
</dbReference>
<dbReference type="EMBL" id="JH159151">
    <property type="protein sequence ID" value="EGZ26760.1"/>
    <property type="molecule type" value="Genomic_DNA"/>
</dbReference>
<proteinExistence type="predicted"/>
<reference evidence="2 3" key="1">
    <citation type="journal article" date="2006" name="Science">
        <title>Phytophthora genome sequences uncover evolutionary origins and mechanisms of pathogenesis.</title>
        <authorList>
            <person name="Tyler B.M."/>
            <person name="Tripathy S."/>
            <person name="Zhang X."/>
            <person name="Dehal P."/>
            <person name="Jiang R.H."/>
            <person name="Aerts A."/>
            <person name="Arredondo F.D."/>
            <person name="Baxter L."/>
            <person name="Bensasson D."/>
            <person name="Beynon J.L."/>
            <person name="Chapman J."/>
            <person name="Damasceno C.M."/>
            <person name="Dorrance A.E."/>
            <person name="Dou D."/>
            <person name="Dickerman A.W."/>
            <person name="Dubchak I.L."/>
            <person name="Garbelotto M."/>
            <person name="Gijzen M."/>
            <person name="Gordon S.G."/>
            <person name="Govers F."/>
            <person name="Grunwald N.J."/>
            <person name="Huang W."/>
            <person name="Ivors K.L."/>
            <person name="Jones R.W."/>
            <person name="Kamoun S."/>
            <person name="Krampis K."/>
            <person name="Lamour K.H."/>
            <person name="Lee M.K."/>
            <person name="McDonald W.H."/>
            <person name="Medina M."/>
            <person name="Meijer H.J."/>
            <person name="Nordberg E.K."/>
            <person name="Maclean D.J."/>
            <person name="Ospina-Giraldo M.D."/>
            <person name="Morris P.F."/>
            <person name="Phuntumart V."/>
            <person name="Putnam N.H."/>
            <person name="Rash S."/>
            <person name="Rose J.K."/>
            <person name="Sakihama Y."/>
            <person name="Salamov A.A."/>
            <person name="Savidor A."/>
            <person name="Scheuring C.F."/>
            <person name="Smith B.M."/>
            <person name="Sobral B.W."/>
            <person name="Terry A."/>
            <person name="Torto-Alalibo T.A."/>
            <person name="Win J."/>
            <person name="Xu Z."/>
            <person name="Zhang H."/>
            <person name="Grigoriev I.V."/>
            <person name="Rokhsar D.S."/>
            <person name="Boore J.L."/>
        </authorList>
    </citation>
    <scope>NUCLEOTIDE SEQUENCE [LARGE SCALE GENOMIC DNA]</scope>
    <source>
        <strain evidence="2 3">P6497</strain>
    </source>
</reference>
<evidence type="ECO:0000313" key="2">
    <source>
        <dbReference type="EMBL" id="EGZ26761.1"/>
    </source>
</evidence>
<name>G4YP52_PHYSP</name>
<dbReference type="KEGG" id="psoj:PHYSODRAFT_292980"/>
<dbReference type="RefSeq" id="XP_009514036.1">
    <property type="nucleotide sequence ID" value="XM_009515741.1"/>
</dbReference>
<reference evidence="2" key="2">
    <citation type="submission" date="2011-09" db="EMBL/GenBank/DDBJ databases">
        <authorList>
            <consortium name="US DOE Joint Genome Institute (JGI-PGF)"/>
            <person name="Aerts A."/>
            <person name="Grimwood J."/>
            <person name="Schmutz J."/>
            <person name="Lucas S."/>
            <person name="Hammon N."/>
            <person name="Glavina del Rio T."/>
            <person name="Dalin E."/>
            <person name="Tice H."/>
            <person name="Pitluck S."/>
            <person name="Dehal P."/>
            <person name="Chapman J."/>
            <person name="Putman N.H."/>
            <person name="Salamov A.A."/>
            <person name="Terry A."/>
            <person name="Rokhsar D.S."/>
            <person name="Boore J.L."/>
            <person name="Tripathy S."/>
            <person name="Tyler B.M."/>
            <person name="Grigoriev I.V."/>
        </authorList>
    </citation>
    <scope>NUCLEOTIDE SEQUENCE</scope>
    <source>
        <strain evidence="2">P6497</strain>
    </source>
</reference>
<dbReference type="GeneID" id="20640927"/>
<protein>
    <submittedName>
        <fullName evidence="2">Uncharacterized protein</fullName>
    </submittedName>
</protein>
<evidence type="ECO:0000313" key="3">
    <source>
        <dbReference type="Proteomes" id="UP000002640"/>
    </source>
</evidence>
<dbReference type="InParanoid" id="G4YP52"/>